<dbReference type="STRING" id="375574.GCA_001418035_00985"/>
<comment type="function">
    <text evidence="1">May be involved in the biogenesis of curli organelles.</text>
</comment>
<dbReference type="Proteomes" id="UP000243535">
    <property type="component" value="Unassembled WGS sequence"/>
</dbReference>
<sequence>MNGTSAVLGLCLLTVALQPVQAAEEALASHWVTDRTVSAMGKDFFRRFEAGWQEEVLPREVAISVVERPSARWGNLVQVEYGQYLLYRGVLSQTRRWTIESLAEQAVPAAAQRLTELILLSRYETDLGKDEF</sequence>
<accession>A0A0K6GUX8</accession>
<proteinExistence type="predicted"/>
<dbReference type="InterPro" id="IPR018900">
    <property type="entry name" value="Curli_CsgE"/>
</dbReference>
<evidence type="ECO:0000313" key="6">
    <source>
        <dbReference type="Proteomes" id="UP000243535"/>
    </source>
</evidence>
<feature type="chain" id="PRO_5005503742" description="Curli production assembly/transport component CsgE" evidence="4">
    <location>
        <begin position="23"/>
        <end position="132"/>
    </location>
</feature>
<dbReference type="OrthoDB" id="6869495at2"/>
<name>A0A0K6GUX8_9NEIS</name>
<dbReference type="AlphaFoldDB" id="A0A0K6GUX8"/>
<evidence type="ECO:0000313" key="5">
    <source>
        <dbReference type="EMBL" id="CUA82327.1"/>
    </source>
</evidence>
<protein>
    <recommendedName>
        <fullName evidence="2">Curli production assembly/transport component CsgE</fullName>
    </recommendedName>
</protein>
<dbReference type="Pfam" id="PF10627">
    <property type="entry name" value="CsgE"/>
    <property type="match status" value="1"/>
</dbReference>
<keyword evidence="3 4" id="KW-0732">Signal</keyword>
<organism evidence="5 6">
    <name type="scientific">Gulbenkiania indica</name>
    <dbReference type="NCBI Taxonomy" id="375574"/>
    <lineage>
        <taxon>Bacteria</taxon>
        <taxon>Pseudomonadati</taxon>
        <taxon>Pseudomonadota</taxon>
        <taxon>Betaproteobacteria</taxon>
        <taxon>Neisseriales</taxon>
        <taxon>Chromobacteriaceae</taxon>
        <taxon>Gulbenkiania</taxon>
    </lineage>
</organism>
<evidence type="ECO:0000256" key="3">
    <source>
        <dbReference type="ARBA" id="ARBA00022729"/>
    </source>
</evidence>
<gene>
    <name evidence="5" type="ORF">Ga0061063_1192</name>
</gene>
<evidence type="ECO:0000256" key="4">
    <source>
        <dbReference type="SAM" id="SignalP"/>
    </source>
</evidence>
<evidence type="ECO:0000256" key="2">
    <source>
        <dbReference type="ARBA" id="ARBA00014024"/>
    </source>
</evidence>
<feature type="signal peptide" evidence="4">
    <location>
        <begin position="1"/>
        <end position="22"/>
    </location>
</feature>
<reference evidence="6" key="1">
    <citation type="submission" date="2015-08" db="EMBL/GenBank/DDBJ databases">
        <authorList>
            <person name="Varghese N."/>
        </authorList>
    </citation>
    <scope>NUCLEOTIDE SEQUENCE [LARGE SCALE GENOMIC DNA]</scope>
    <source>
        <strain evidence="6">DSM 17901</strain>
    </source>
</reference>
<dbReference type="EMBL" id="CYHA01000002">
    <property type="protein sequence ID" value="CUA82327.1"/>
    <property type="molecule type" value="Genomic_DNA"/>
</dbReference>
<keyword evidence="6" id="KW-1185">Reference proteome</keyword>
<dbReference type="RefSeq" id="WP_054284976.1">
    <property type="nucleotide sequence ID" value="NZ_CYHA01000002.1"/>
</dbReference>
<evidence type="ECO:0000256" key="1">
    <source>
        <dbReference type="ARBA" id="ARBA00003989"/>
    </source>
</evidence>